<evidence type="ECO:0000256" key="2">
    <source>
        <dbReference type="ARBA" id="ARBA00006339"/>
    </source>
</evidence>
<dbReference type="OrthoDB" id="6380564at2759"/>
<dbReference type="Pfam" id="PF03567">
    <property type="entry name" value="Sulfotransfer_2"/>
    <property type="match status" value="1"/>
</dbReference>
<keyword evidence="10" id="KW-0175">Coiled coil</keyword>
<comment type="subcellular location">
    <subcellularLocation>
        <location evidence="1 9">Golgi apparatus membrane</location>
        <topology evidence="1 9">Single-pass type II membrane protein</topology>
    </subcellularLocation>
</comment>
<keyword evidence="7 9" id="KW-0472">Membrane</keyword>
<dbReference type="EC" id="2.8.2.-" evidence="9"/>
<evidence type="ECO:0000313" key="11">
    <source>
        <dbReference type="EMBL" id="PVD31963.1"/>
    </source>
</evidence>
<evidence type="ECO:0000256" key="5">
    <source>
        <dbReference type="ARBA" id="ARBA00022989"/>
    </source>
</evidence>
<keyword evidence="12" id="KW-1185">Reference proteome</keyword>
<reference evidence="11 12" key="1">
    <citation type="submission" date="2018-04" db="EMBL/GenBank/DDBJ databases">
        <title>The genome of golden apple snail Pomacea canaliculata provides insight into stress tolerance and invasive adaptation.</title>
        <authorList>
            <person name="Liu C."/>
            <person name="Liu B."/>
            <person name="Ren Y."/>
            <person name="Zhang Y."/>
            <person name="Wang H."/>
            <person name="Li S."/>
            <person name="Jiang F."/>
            <person name="Yin L."/>
            <person name="Zhang G."/>
            <person name="Qian W."/>
            <person name="Fan W."/>
        </authorList>
    </citation>
    <scope>NUCLEOTIDE SEQUENCE [LARGE SCALE GENOMIC DNA]</scope>
    <source>
        <strain evidence="11">SZHN2017</strain>
        <tissue evidence="11">Muscle</tissue>
    </source>
</reference>
<dbReference type="AlphaFoldDB" id="A0A2T7PEX2"/>
<keyword evidence="9" id="KW-0735">Signal-anchor</keyword>
<sequence>MVFWKKRRKVHVIAVRCDQISNDAKIEIQKRSLKFRKVDDAQRIKLPCKEMRISARISFFLLVCLAALFILFEWVVYIRHVHVRAKMSTSELLQERVNETLSSIDAVEERQVINTTMAPNLTYVTQEPKDVIHRSAYDEILALPDRNESIRRLFETHDVSNESYSLLYEYHTRVAQAHWQCPEMTQYMRGQSKITGVFTHAPSRLAYCFVPKAGCTFWIRVFSFLNNFTGDAGRVQSPWELKRYPVHNNPHSHGQKWEAVVQEVQDYMRFLFVRHPFSRLWSAYLDKLYLPDFWLEVGVPAVAQLRNSSATAKAKRCGSDVTFREFLEYSLEEKEPHWDPIFKRCDPCIYRPTVIGNIETFERDSLFLLRRMGLEWVLKHVDQQAQVEQELSTLIVYNFDLLHSRTYYQGCLDDDGMARRLWATFQMNGYIPNDANYFPPFANGTVANDAFFVDSFLKQVLDTVRKAYNRKDELKEQKRRALHDAFDAVSNTLLEKLLAKYELDLLLFGFNERDF</sequence>
<keyword evidence="3 9" id="KW-0808">Transferase</keyword>
<comment type="caution">
    <text evidence="11">The sequence shown here is derived from an EMBL/GenBank/DDBJ whole genome shotgun (WGS) entry which is preliminary data.</text>
</comment>
<keyword evidence="6 9" id="KW-0333">Golgi apparatus</keyword>
<dbReference type="PANTHER" id="PTHR12137">
    <property type="entry name" value="CARBOHYDRATE SULFOTRANSFERASE"/>
    <property type="match status" value="1"/>
</dbReference>
<keyword evidence="4 9" id="KW-0812">Transmembrane</keyword>
<evidence type="ECO:0000256" key="1">
    <source>
        <dbReference type="ARBA" id="ARBA00004323"/>
    </source>
</evidence>
<feature type="transmembrane region" description="Helical" evidence="9">
    <location>
        <begin position="59"/>
        <end position="78"/>
    </location>
</feature>
<proteinExistence type="inferred from homology"/>
<dbReference type="GO" id="GO:0000139">
    <property type="term" value="C:Golgi membrane"/>
    <property type="evidence" value="ECO:0007669"/>
    <property type="project" value="UniProtKB-SubCell"/>
</dbReference>
<name>A0A2T7PEX2_POMCA</name>
<protein>
    <recommendedName>
        <fullName evidence="9">Carbohydrate sulfotransferase</fullName>
        <ecNumber evidence="9">2.8.2.-</ecNumber>
    </recommendedName>
</protein>
<evidence type="ECO:0000256" key="9">
    <source>
        <dbReference type="RuleBase" id="RU364020"/>
    </source>
</evidence>
<evidence type="ECO:0000313" key="12">
    <source>
        <dbReference type="Proteomes" id="UP000245119"/>
    </source>
</evidence>
<keyword evidence="9" id="KW-0119">Carbohydrate metabolism</keyword>
<evidence type="ECO:0000256" key="7">
    <source>
        <dbReference type="ARBA" id="ARBA00023136"/>
    </source>
</evidence>
<keyword evidence="8 9" id="KW-0325">Glycoprotein</keyword>
<evidence type="ECO:0000256" key="8">
    <source>
        <dbReference type="ARBA" id="ARBA00023180"/>
    </source>
</evidence>
<comment type="similarity">
    <text evidence="2 9">Belongs to the sulfotransferase 2 family.</text>
</comment>
<feature type="coiled-coil region" evidence="10">
    <location>
        <begin position="457"/>
        <end position="484"/>
    </location>
</feature>
<evidence type="ECO:0000256" key="4">
    <source>
        <dbReference type="ARBA" id="ARBA00022692"/>
    </source>
</evidence>
<accession>A0A2T7PEX2</accession>
<evidence type="ECO:0000256" key="10">
    <source>
        <dbReference type="SAM" id="Coils"/>
    </source>
</evidence>
<organism evidence="11 12">
    <name type="scientific">Pomacea canaliculata</name>
    <name type="common">Golden apple snail</name>
    <dbReference type="NCBI Taxonomy" id="400727"/>
    <lineage>
        <taxon>Eukaryota</taxon>
        <taxon>Metazoa</taxon>
        <taxon>Spiralia</taxon>
        <taxon>Lophotrochozoa</taxon>
        <taxon>Mollusca</taxon>
        <taxon>Gastropoda</taxon>
        <taxon>Caenogastropoda</taxon>
        <taxon>Architaenioglossa</taxon>
        <taxon>Ampullarioidea</taxon>
        <taxon>Ampullariidae</taxon>
        <taxon>Pomacea</taxon>
    </lineage>
</organism>
<keyword evidence="5 9" id="KW-1133">Transmembrane helix</keyword>
<evidence type="ECO:0000256" key="6">
    <source>
        <dbReference type="ARBA" id="ARBA00023034"/>
    </source>
</evidence>
<dbReference type="EMBL" id="PZQS01000004">
    <property type="protein sequence ID" value="PVD31963.1"/>
    <property type="molecule type" value="Genomic_DNA"/>
</dbReference>
<dbReference type="PANTHER" id="PTHR12137:SF54">
    <property type="entry name" value="CARBOHYDRATE SULFOTRANSFERASE"/>
    <property type="match status" value="1"/>
</dbReference>
<dbReference type="Proteomes" id="UP000245119">
    <property type="component" value="Linkage Group LG4"/>
</dbReference>
<evidence type="ECO:0000256" key="3">
    <source>
        <dbReference type="ARBA" id="ARBA00022679"/>
    </source>
</evidence>
<gene>
    <name evidence="11" type="ORF">C0Q70_07389</name>
</gene>
<dbReference type="GO" id="GO:0008146">
    <property type="term" value="F:sulfotransferase activity"/>
    <property type="evidence" value="ECO:0007669"/>
    <property type="project" value="InterPro"/>
</dbReference>
<dbReference type="GO" id="GO:0016051">
    <property type="term" value="P:carbohydrate biosynthetic process"/>
    <property type="evidence" value="ECO:0007669"/>
    <property type="project" value="InterPro"/>
</dbReference>
<dbReference type="InterPro" id="IPR018011">
    <property type="entry name" value="Carb_sulfotrans_8-10"/>
</dbReference>
<dbReference type="InterPro" id="IPR005331">
    <property type="entry name" value="Sulfotransferase"/>
</dbReference>